<feature type="compositionally biased region" description="Polar residues" evidence="1">
    <location>
        <begin position="402"/>
        <end position="411"/>
    </location>
</feature>
<proteinExistence type="predicted"/>
<feature type="region of interest" description="Disordered" evidence="1">
    <location>
        <begin position="242"/>
        <end position="343"/>
    </location>
</feature>
<organism evidence="2 3">
    <name type="scientific">Cryptococcus amylolentus CBS 6039</name>
    <dbReference type="NCBI Taxonomy" id="1295533"/>
    <lineage>
        <taxon>Eukaryota</taxon>
        <taxon>Fungi</taxon>
        <taxon>Dikarya</taxon>
        <taxon>Basidiomycota</taxon>
        <taxon>Agaricomycotina</taxon>
        <taxon>Tremellomycetes</taxon>
        <taxon>Tremellales</taxon>
        <taxon>Cryptococcaceae</taxon>
        <taxon>Cryptococcus</taxon>
    </lineage>
</organism>
<protein>
    <submittedName>
        <fullName evidence="2">Uncharacterized protein</fullName>
    </submittedName>
</protein>
<feature type="region of interest" description="Disordered" evidence="1">
    <location>
        <begin position="486"/>
        <end position="561"/>
    </location>
</feature>
<feature type="compositionally biased region" description="Basic and acidic residues" evidence="1">
    <location>
        <begin position="162"/>
        <end position="172"/>
    </location>
</feature>
<dbReference type="EMBL" id="AWGJ01000007">
    <property type="protein sequence ID" value="ODN77947.1"/>
    <property type="molecule type" value="Genomic_DNA"/>
</dbReference>
<feature type="compositionally biased region" description="Pro residues" evidence="1">
    <location>
        <begin position="192"/>
        <end position="205"/>
    </location>
</feature>
<feature type="compositionally biased region" description="Basic and acidic residues" evidence="1">
    <location>
        <begin position="845"/>
        <end position="854"/>
    </location>
</feature>
<feature type="region of interest" description="Disordered" evidence="1">
    <location>
        <begin position="960"/>
        <end position="1058"/>
    </location>
</feature>
<feature type="compositionally biased region" description="Polar residues" evidence="1">
    <location>
        <begin position="1248"/>
        <end position="1269"/>
    </location>
</feature>
<feature type="region of interest" description="Disordered" evidence="1">
    <location>
        <begin position="398"/>
        <end position="446"/>
    </location>
</feature>
<dbReference type="Proteomes" id="UP000094065">
    <property type="component" value="Unassembled WGS sequence"/>
</dbReference>
<reference evidence="2 3" key="1">
    <citation type="submission" date="2016-06" db="EMBL/GenBank/DDBJ databases">
        <title>Evolution of pathogenesis and genome organization in the Tremellales.</title>
        <authorList>
            <person name="Cuomo C."/>
            <person name="Litvintseva A."/>
            <person name="Heitman J."/>
            <person name="Chen Y."/>
            <person name="Sun S."/>
            <person name="Springer D."/>
            <person name="Dromer F."/>
            <person name="Young S."/>
            <person name="Zeng Q."/>
            <person name="Chapman S."/>
            <person name="Gujja S."/>
            <person name="Saif S."/>
            <person name="Birren B."/>
        </authorList>
    </citation>
    <scope>NUCLEOTIDE SEQUENCE [LARGE SCALE GENOMIC DNA]</scope>
    <source>
        <strain evidence="2 3">CBS 6039</strain>
    </source>
</reference>
<feature type="compositionally biased region" description="Basic and acidic residues" evidence="1">
    <location>
        <begin position="276"/>
        <end position="296"/>
    </location>
</feature>
<feature type="region of interest" description="Disordered" evidence="1">
    <location>
        <begin position="592"/>
        <end position="681"/>
    </location>
</feature>
<feature type="region of interest" description="Disordered" evidence="1">
    <location>
        <begin position="1075"/>
        <end position="1159"/>
    </location>
</feature>
<feature type="compositionally biased region" description="Basic and acidic residues" evidence="1">
    <location>
        <begin position="552"/>
        <end position="561"/>
    </location>
</feature>
<evidence type="ECO:0000313" key="3">
    <source>
        <dbReference type="Proteomes" id="UP000094065"/>
    </source>
</evidence>
<comment type="caution">
    <text evidence="2">The sequence shown here is derived from an EMBL/GenBank/DDBJ whole genome shotgun (WGS) entry which is preliminary data.</text>
</comment>
<feature type="region of interest" description="Disordered" evidence="1">
    <location>
        <begin position="1310"/>
        <end position="1329"/>
    </location>
</feature>
<feature type="compositionally biased region" description="Polar residues" evidence="1">
    <location>
        <begin position="1878"/>
        <end position="1898"/>
    </location>
</feature>
<feature type="compositionally biased region" description="Basic and acidic residues" evidence="1">
    <location>
        <begin position="1336"/>
        <end position="1375"/>
    </location>
</feature>
<feature type="compositionally biased region" description="Low complexity" evidence="1">
    <location>
        <begin position="1793"/>
        <end position="1804"/>
    </location>
</feature>
<feature type="region of interest" description="Disordered" evidence="1">
    <location>
        <begin position="1750"/>
        <end position="1976"/>
    </location>
</feature>
<feature type="compositionally biased region" description="Low complexity" evidence="1">
    <location>
        <begin position="1911"/>
        <end position="1929"/>
    </location>
</feature>
<feature type="compositionally biased region" description="Polar residues" evidence="1">
    <location>
        <begin position="314"/>
        <end position="329"/>
    </location>
</feature>
<feature type="compositionally biased region" description="Basic and acidic residues" evidence="1">
    <location>
        <begin position="1316"/>
        <end position="1329"/>
    </location>
</feature>
<feature type="compositionally biased region" description="Basic and acidic residues" evidence="1">
    <location>
        <begin position="963"/>
        <end position="1011"/>
    </location>
</feature>
<feature type="region of interest" description="Disordered" evidence="1">
    <location>
        <begin position="162"/>
        <end position="212"/>
    </location>
</feature>
<feature type="compositionally biased region" description="Polar residues" evidence="1">
    <location>
        <begin position="503"/>
        <end position="513"/>
    </location>
</feature>
<dbReference type="GeneID" id="30156353"/>
<feature type="compositionally biased region" description="Polar residues" evidence="1">
    <location>
        <begin position="1761"/>
        <end position="1771"/>
    </location>
</feature>
<keyword evidence="3" id="KW-1185">Reference proteome</keyword>
<evidence type="ECO:0000313" key="2">
    <source>
        <dbReference type="EMBL" id="ODN77947.1"/>
    </source>
</evidence>
<dbReference type="RefSeq" id="XP_018993183.1">
    <property type="nucleotide sequence ID" value="XM_019139240.1"/>
</dbReference>
<dbReference type="OrthoDB" id="2576539at2759"/>
<feature type="compositionally biased region" description="Polar residues" evidence="1">
    <location>
        <begin position="1043"/>
        <end position="1058"/>
    </location>
</feature>
<feature type="compositionally biased region" description="Low complexity" evidence="1">
    <location>
        <begin position="330"/>
        <end position="343"/>
    </location>
</feature>
<feature type="compositionally biased region" description="Basic and acidic residues" evidence="1">
    <location>
        <begin position="58"/>
        <end position="78"/>
    </location>
</feature>
<feature type="compositionally biased region" description="Basic and acidic residues" evidence="1">
    <location>
        <begin position="1813"/>
        <end position="1825"/>
    </location>
</feature>
<feature type="region of interest" description="Disordered" evidence="1">
    <location>
        <begin position="1241"/>
        <end position="1295"/>
    </location>
</feature>
<feature type="region of interest" description="Disordered" evidence="1">
    <location>
        <begin position="1336"/>
        <end position="1384"/>
    </location>
</feature>
<feature type="region of interest" description="Disordered" evidence="1">
    <location>
        <begin position="1"/>
        <end position="144"/>
    </location>
</feature>
<dbReference type="STRING" id="1295533.A0A1E3HNN2"/>
<feature type="compositionally biased region" description="Basic and acidic residues" evidence="1">
    <location>
        <begin position="621"/>
        <end position="634"/>
    </location>
</feature>
<feature type="region of interest" description="Disordered" evidence="1">
    <location>
        <begin position="1477"/>
        <end position="1530"/>
    </location>
</feature>
<feature type="compositionally biased region" description="Basic and acidic residues" evidence="1">
    <location>
        <begin position="1864"/>
        <end position="1876"/>
    </location>
</feature>
<feature type="compositionally biased region" description="Polar residues" evidence="1">
    <location>
        <begin position="1851"/>
        <end position="1862"/>
    </location>
</feature>
<accession>A0A1E3HNN2</accession>
<gene>
    <name evidence="2" type="ORF">L202_05044</name>
</gene>
<feature type="region of interest" description="Disordered" evidence="1">
    <location>
        <begin position="829"/>
        <end position="910"/>
    </location>
</feature>
<feature type="compositionally biased region" description="Polar residues" evidence="1">
    <location>
        <begin position="635"/>
        <end position="644"/>
    </location>
</feature>
<sequence length="2012" mass="219934">MYAPPGVDSDSSGEEMTPPPTPPPPKAPRPHFKFSSLFTPTRKLDLPPSPASTASHGKTTEKREEPAKEDAKKEEIKPTKKSVRIFAGELLGQKGSRAEGLTTTRGDRVEPEPPSPPVEDASFGAPHPEMIDVQQDHADTSPATGVANEVLVLLRQLVADTHTKGKDRDSHGAGDAVGRSSPQLKVDKAEPPATPSAPFSAPPIPTFQAFPPHICYGPGPWMGYAHPGWDGLQGAYPGFVGGQPVSAPLGTASQVGADVSSPTPPISSCPNAAERGVPKEGKEKKIAGGDEGESSKKIQGQSAKDELGERKTELSPTQSSQLVKTSTRHPTTSDTPKSSTDYSALKKSLDRYKTMYRTAVKRYEAGGESEDIMKDLKAEVKMLEVKIKELKAKMEKFERATTSETPLTCQATGAIDGTTDSPASDAAKSSKEATPPDRPSNLEADVARYKSEYAKLFKKYQEGEGGDDMKSQLKDQLKKLESKIKKATDALGQSKKSRDAKTTSETGSNVQESTWDEPSGSTNAARDISGGLPPEEIKKRQESSPDIPPASKLEDDIKQCKHEYSKTMKAYQKDGIESEEKEVLKVRLRKLEEKIGKLSGTGEAKSPQDRPMPAKSSQDTSGDHKVTSQDKAKDNTTSSSSTREPATDDSVPAKPLKTDKPPPDPRPSGVSRSKLVSDVSRYKNEYEKALDMYKKGNISDKDEEKRVKEQVRNLESKFKKASALLEQANKELEATSDVIDQESKENLESSQMPAPKVSSRATMTQSPLREPLPADSVSSTTASSGPLSSMQIQSDIKRYKTEYGKALESYQKTDTVENEKKRLKHELKRLEGKINEASKLLGQANDRDDREVTLKEGAAGAKTNQIPNPPREPAADSTALSSRAASKQPDRSDPSASTNDISAEQLKEKAARYETQYRHIVKAYKQDSLPEGEKSRLEGEMNKFELKLKDINGRLEAGLATKMPKDLKQSVQEKAREKDDGKAEEKTDEYAKVELEKKTDKRADERAEETVHSVVTSNRDTPAVSGLDTGKSHASESDIPPNATAQGATKSPSSSPNLQEYVKKYKTVYALAVKAYKQDGLSDEERRKRKEQVRRADEKLKEATRALEKSASDGETRQRPPEKTKQPAGGGASTSEPSKAPSKSSSPVPPTASDAERYVVQYKATYQEAMREYKASGLSDDERKDRKEKVRRAEAKLKEVMQAVAEDPKKIQEGGVDEKVPPHLGNAIEVKGEALHTDVKVKADPTDVKSQACDQTPEASAKCATSSVSPKALPSKQPPTSPPFTQNPAEMDKRLKHYKGKYATLVNAMKDQSLSTEKKEAMSREAEGLKARVKAMEVEERKGEHPREVKADRTGAKADNSESEGKSEGKTDRSDSGALPVSAKPVRADKTTILAHHEAEYARLTKSIKDDLTAHDRAEKIKEADKLKSKIKSLMADLPDLTGDKKQETLASKEKAFCKAGTGPPAPELTRALAQVVSDEGRDKQKGPQKGTWAPLNITKSQSPADKQLAKSVSQVSPKQPRPREILPTSQSTWSGTLVSLAKCIDLANTILNTLLETTPEGSSILSTLVSRIMTSLLMQQDIIQSMRKILGDENARASEEFVRHFSEVKNFLEGLYMGHGTGRTKEVREENLEIVSIQSIIEYLLGLTDYLTPGMIAVARRTFDAWRTDGFTLQSFVQAIMGVRKEVRAIHDLKARGREEDGAQKAKGLISVLDMLLAFISPETYQQDEREREEPIAVSQTREVHRSSKRLTYIKGVSPDTDSSKALGSSETEHHHTVSDILHLPFRHRDSSTSSTAPSATRSGPKQIVMTAEEHVHHNSKADISHSPLKLPQKTQNFLNGSGEPPQILGQDTKSPQNLTFSDDERHRRLHREGSTDTDISPSRVITFNSSSLNSPRSPVPNAPGDDIWSAPSRYSQSSASSSLTATTDGTVKSDRHAARLLAQADSGPLPVRHDERDEVDDMPNEEQLEPSAEEVKRAEDVLYNKALSPGAPVRPARRVADRLKEATMGG</sequence>
<name>A0A1E3HNN2_9TREE</name>
<feature type="compositionally biased region" description="Low complexity" evidence="1">
    <location>
        <begin position="1133"/>
        <end position="1146"/>
    </location>
</feature>
<feature type="compositionally biased region" description="Low complexity" evidence="1">
    <location>
        <begin position="776"/>
        <end position="789"/>
    </location>
</feature>
<feature type="region of interest" description="Disordered" evidence="1">
    <location>
        <begin position="1173"/>
        <end position="1193"/>
    </location>
</feature>
<feature type="compositionally biased region" description="Polar residues" evidence="1">
    <location>
        <begin position="1498"/>
        <end position="1518"/>
    </location>
</feature>
<feature type="compositionally biased region" description="Pro residues" evidence="1">
    <location>
        <begin position="17"/>
        <end position="27"/>
    </location>
</feature>
<feature type="region of interest" description="Disordered" evidence="1">
    <location>
        <begin position="731"/>
        <end position="793"/>
    </location>
</feature>
<feature type="compositionally biased region" description="Acidic residues" evidence="1">
    <location>
        <begin position="1959"/>
        <end position="1974"/>
    </location>
</feature>
<evidence type="ECO:0000256" key="1">
    <source>
        <dbReference type="SAM" id="MobiDB-lite"/>
    </source>
</evidence>
<feature type="compositionally biased region" description="Basic and acidic residues" evidence="1">
    <location>
        <begin position="303"/>
        <end position="313"/>
    </location>
</feature>
<feature type="compositionally biased region" description="Basic and acidic residues" evidence="1">
    <location>
        <begin position="1093"/>
        <end position="1125"/>
    </location>
</feature>